<dbReference type="Proteomes" id="UP000326179">
    <property type="component" value="Chromosome"/>
</dbReference>
<dbReference type="InterPro" id="IPR050267">
    <property type="entry name" value="Anti-sigma-factor_SerPK"/>
</dbReference>
<keyword evidence="5" id="KW-1185">Reference proteome</keyword>
<dbReference type="PANTHER" id="PTHR35526:SF3">
    <property type="entry name" value="ANTI-SIGMA-F FACTOR RSBW"/>
    <property type="match status" value="1"/>
</dbReference>
<sequence>MTASRVPRHEPPHEAPVPSGLASTSGGRSRDPAVFPEAPPSLLRATVPAQASRAAGVRTLVTECLTHLRLSPEPLDNAVLACGELFANAVGHGSSGPADTITVTLERVGRELRVTVADCSAALPRARITDLAAESGRGLAIVAALADDWGIAPPDPGTTGKKVWFTLVLHGMP</sequence>
<dbReference type="AlphaFoldDB" id="A0A5Q0LMI0"/>
<feature type="domain" description="Histidine kinase/HSP90-like ATPase" evidence="3">
    <location>
        <begin position="47"/>
        <end position="166"/>
    </location>
</feature>
<feature type="region of interest" description="Disordered" evidence="2">
    <location>
        <begin position="1"/>
        <end position="38"/>
    </location>
</feature>
<dbReference type="GO" id="GO:0004674">
    <property type="term" value="F:protein serine/threonine kinase activity"/>
    <property type="evidence" value="ECO:0007669"/>
    <property type="project" value="UniProtKB-KW"/>
</dbReference>
<keyword evidence="4" id="KW-0547">Nucleotide-binding</keyword>
<evidence type="ECO:0000313" key="4">
    <source>
        <dbReference type="EMBL" id="QFZ78298.1"/>
    </source>
</evidence>
<dbReference type="Gene3D" id="3.30.565.10">
    <property type="entry name" value="Histidine kinase-like ATPase, C-terminal domain"/>
    <property type="match status" value="1"/>
</dbReference>
<dbReference type="PANTHER" id="PTHR35526">
    <property type="entry name" value="ANTI-SIGMA-F FACTOR RSBW-RELATED"/>
    <property type="match status" value="1"/>
</dbReference>
<evidence type="ECO:0000256" key="1">
    <source>
        <dbReference type="ARBA" id="ARBA00022527"/>
    </source>
</evidence>
<keyword evidence="1" id="KW-0808">Transferase</keyword>
<keyword evidence="1" id="KW-0723">Serine/threonine-protein kinase</keyword>
<dbReference type="CDD" id="cd16936">
    <property type="entry name" value="HATPase_RsbW-like"/>
    <property type="match status" value="1"/>
</dbReference>
<name>A0A5Q0LMI0_9ACTN</name>
<dbReference type="SUPFAM" id="SSF55874">
    <property type="entry name" value="ATPase domain of HSP90 chaperone/DNA topoisomerase II/histidine kinase"/>
    <property type="match status" value="1"/>
</dbReference>
<protein>
    <submittedName>
        <fullName evidence="4">ATP-binding protein</fullName>
    </submittedName>
</protein>
<dbReference type="KEGG" id="sfy:GFH48_37875"/>
<accession>A0A5Q0LMI0</accession>
<dbReference type="EMBL" id="CP045643">
    <property type="protein sequence ID" value="QFZ78298.1"/>
    <property type="molecule type" value="Genomic_DNA"/>
</dbReference>
<gene>
    <name evidence="4" type="ORF">GFH48_37875</name>
</gene>
<dbReference type="InterPro" id="IPR036890">
    <property type="entry name" value="HATPase_C_sf"/>
</dbReference>
<proteinExistence type="predicted"/>
<evidence type="ECO:0000256" key="2">
    <source>
        <dbReference type="SAM" id="MobiDB-lite"/>
    </source>
</evidence>
<keyword evidence="1" id="KW-0418">Kinase</keyword>
<dbReference type="InterPro" id="IPR003594">
    <property type="entry name" value="HATPase_dom"/>
</dbReference>
<organism evidence="4 5">
    <name type="scientific">Streptomyces fagopyri</name>
    <dbReference type="NCBI Taxonomy" id="2662397"/>
    <lineage>
        <taxon>Bacteria</taxon>
        <taxon>Bacillati</taxon>
        <taxon>Actinomycetota</taxon>
        <taxon>Actinomycetes</taxon>
        <taxon>Kitasatosporales</taxon>
        <taxon>Streptomycetaceae</taxon>
        <taxon>Streptomyces</taxon>
    </lineage>
</organism>
<dbReference type="Pfam" id="PF13581">
    <property type="entry name" value="HATPase_c_2"/>
    <property type="match status" value="1"/>
</dbReference>
<dbReference type="GO" id="GO:0005524">
    <property type="term" value="F:ATP binding"/>
    <property type="evidence" value="ECO:0007669"/>
    <property type="project" value="UniProtKB-KW"/>
</dbReference>
<reference evidence="4 5" key="1">
    <citation type="submission" date="2019-10" db="EMBL/GenBank/DDBJ databases">
        <title>A novel species.</title>
        <authorList>
            <person name="Gao J."/>
        </authorList>
    </citation>
    <scope>NUCLEOTIDE SEQUENCE [LARGE SCALE GENOMIC DNA]</scope>
    <source>
        <strain evidence="4 5">QMT-28</strain>
    </source>
</reference>
<keyword evidence="4" id="KW-0067">ATP-binding</keyword>
<evidence type="ECO:0000313" key="5">
    <source>
        <dbReference type="Proteomes" id="UP000326179"/>
    </source>
</evidence>
<dbReference type="RefSeq" id="WP_153292476.1">
    <property type="nucleotide sequence ID" value="NZ_CP045643.1"/>
</dbReference>
<evidence type="ECO:0000259" key="3">
    <source>
        <dbReference type="Pfam" id="PF13581"/>
    </source>
</evidence>